<feature type="compositionally biased region" description="Basic and acidic residues" evidence="1">
    <location>
        <begin position="217"/>
        <end position="230"/>
    </location>
</feature>
<feature type="compositionally biased region" description="Acidic residues" evidence="1">
    <location>
        <begin position="231"/>
        <end position="242"/>
    </location>
</feature>
<protein>
    <recommendedName>
        <fullName evidence="4">DUF4283 domain-containing protein</fullName>
    </recommendedName>
</protein>
<evidence type="ECO:0008006" key="4">
    <source>
        <dbReference type="Google" id="ProtNLM"/>
    </source>
</evidence>
<evidence type="ECO:0000256" key="1">
    <source>
        <dbReference type="SAM" id="MobiDB-lite"/>
    </source>
</evidence>
<accession>A0A8T0SSW8</accession>
<proteinExistence type="predicted"/>
<comment type="caution">
    <text evidence="2">The sequence shown here is derived from an EMBL/GenBank/DDBJ whole genome shotgun (WGS) entry which is preliminary data.</text>
</comment>
<dbReference type="Proteomes" id="UP000823388">
    <property type="component" value="Chromosome 5K"/>
</dbReference>
<name>A0A8T0SSW8_PANVG</name>
<keyword evidence="3" id="KW-1185">Reference proteome</keyword>
<gene>
    <name evidence="2" type="ORF">PVAP13_5KG657807</name>
</gene>
<sequence length="419" mass="47593">MDACPRWSQSHPIAEVYGSASQGLGFYHVEVAETSPSQWLNLSNCGVVRVLAGQISLIELEKELADIYCKEWPWQIRELEPGNFLVRFPPHKKISDIKNYPSVGLRKPGVQIEVLEWVGETIPFEELQDVWVQIRGIPPKWCDWSVFAQITSGFGLLLDVDWPTIFKSFYEVVRVKLACRNPAKIPMERLFEMMKKLYLISFVVEGEIKQSSMGDNPDDHDNDEDKKDKDDEADDLGGDPTEDSNMNTDRRTQQTPNSRESGAAGSIATDGSHKTKKVPCFHESQEDLIQKQQLQCDMSLGEKSIATTSDPYLLQSESEFKLPEPDQSINVSAAINSEQQSQWEQLRKLAIKFTAPDGAKLLKDMEMEVDSESDDDELVIEKEKVLLYASTKRNLLDELERCATPEDNLQQKSQTKMKK</sequence>
<feature type="region of interest" description="Disordered" evidence="1">
    <location>
        <begin position="210"/>
        <end position="276"/>
    </location>
</feature>
<dbReference type="AlphaFoldDB" id="A0A8T0SSW8"/>
<feature type="compositionally biased region" description="Polar residues" evidence="1">
    <location>
        <begin position="243"/>
        <end position="260"/>
    </location>
</feature>
<dbReference type="PANTHER" id="PTHR33170">
    <property type="entry name" value="DUF4283 DOMAIN-CONTAINING PROTEIN-RELATED"/>
    <property type="match status" value="1"/>
</dbReference>
<dbReference type="PANTHER" id="PTHR33170:SF48">
    <property type="entry name" value="CCHC-TYPE DOMAIN-CONTAINING PROTEIN"/>
    <property type="match status" value="1"/>
</dbReference>
<evidence type="ECO:0000313" key="3">
    <source>
        <dbReference type="Proteomes" id="UP000823388"/>
    </source>
</evidence>
<reference evidence="2" key="1">
    <citation type="submission" date="2020-05" db="EMBL/GenBank/DDBJ databases">
        <title>WGS assembly of Panicum virgatum.</title>
        <authorList>
            <person name="Lovell J.T."/>
            <person name="Jenkins J."/>
            <person name="Shu S."/>
            <person name="Juenger T.E."/>
            <person name="Schmutz J."/>
        </authorList>
    </citation>
    <scope>NUCLEOTIDE SEQUENCE</scope>
    <source>
        <strain evidence="2">AP13</strain>
    </source>
</reference>
<evidence type="ECO:0000313" key="2">
    <source>
        <dbReference type="EMBL" id="KAG2600013.1"/>
    </source>
</evidence>
<dbReference type="EMBL" id="CM029045">
    <property type="protein sequence ID" value="KAG2600013.1"/>
    <property type="molecule type" value="Genomic_DNA"/>
</dbReference>
<organism evidence="2 3">
    <name type="scientific">Panicum virgatum</name>
    <name type="common">Blackwell switchgrass</name>
    <dbReference type="NCBI Taxonomy" id="38727"/>
    <lineage>
        <taxon>Eukaryota</taxon>
        <taxon>Viridiplantae</taxon>
        <taxon>Streptophyta</taxon>
        <taxon>Embryophyta</taxon>
        <taxon>Tracheophyta</taxon>
        <taxon>Spermatophyta</taxon>
        <taxon>Magnoliopsida</taxon>
        <taxon>Liliopsida</taxon>
        <taxon>Poales</taxon>
        <taxon>Poaceae</taxon>
        <taxon>PACMAD clade</taxon>
        <taxon>Panicoideae</taxon>
        <taxon>Panicodae</taxon>
        <taxon>Paniceae</taxon>
        <taxon>Panicinae</taxon>
        <taxon>Panicum</taxon>
        <taxon>Panicum sect. Hiantes</taxon>
    </lineage>
</organism>